<sequence length="180" mass="19429">MKKVLAIIIFTGILVSCGTTKSISKSKANTSVKVNTMASARNLKSSFSGKNSKMVKNLLKDAEKFLGTPYKLGGNNSMGIDCSGLMCQVFKTQDILLPRNSKAQSEQGASIAIEKSQPGDLLFFATSGGNKVSHVGIVHTIYPDGEITFLHASTSKGVIISSLNEKYWNKAFLFAKRMIN</sequence>
<protein>
    <submittedName>
        <fullName evidence="6">Probable endopeptidase Spr</fullName>
        <ecNumber evidence="6">3.4.-.-</ecNumber>
    </submittedName>
</protein>
<dbReference type="EC" id="3.4.-.-" evidence="6"/>
<evidence type="ECO:0000313" key="6">
    <source>
        <dbReference type="EMBL" id="SUV52714.1"/>
    </source>
</evidence>
<evidence type="ECO:0000256" key="3">
    <source>
        <dbReference type="ARBA" id="ARBA00022801"/>
    </source>
</evidence>
<dbReference type="PANTHER" id="PTHR47053:SF1">
    <property type="entry name" value="MUREIN DD-ENDOPEPTIDASE MEPH-RELATED"/>
    <property type="match status" value="1"/>
</dbReference>
<dbReference type="Gene3D" id="3.90.1720.10">
    <property type="entry name" value="endopeptidase domain like (from Nostoc punctiforme)"/>
    <property type="match status" value="1"/>
</dbReference>
<accession>A0A380ZUN7</accession>
<keyword evidence="3 6" id="KW-0378">Hydrolase</keyword>
<evidence type="ECO:0000259" key="5">
    <source>
        <dbReference type="PROSITE" id="PS51935"/>
    </source>
</evidence>
<dbReference type="Pfam" id="PF00877">
    <property type="entry name" value="NLPC_P60"/>
    <property type="match status" value="1"/>
</dbReference>
<gene>
    <name evidence="6" type="primary">spr_2</name>
    <name evidence="6" type="ORF">NCTC11661_01856</name>
</gene>
<comment type="similarity">
    <text evidence="1">Belongs to the peptidase C40 family.</text>
</comment>
<dbReference type="AlphaFoldDB" id="A0A380ZUN7"/>
<evidence type="ECO:0000256" key="1">
    <source>
        <dbReference type="ARBA" id="ARBA00007074"/>
    </source>
</evidence>
<dbReference type="PANTHER" id="PTHR47053">
    <property type="entry name" value="MUREIN DD-ENDOPEPTIDASE MEPH-RELATED"/>
    <property type="match status" value="1"/>
</dbReference>
<name>A0A380ZUN7_9FLAO</name>
<keyword evidence="2" id="KW-0645">Protease</keyword>
<dbReference type="GO" id="GO:0008234">
    <property type="term" value="F:cysteine-type peptidase activity"/>
    <property type="evidence" value="ECO:0007669"/>
    <property type="project" value="UniProtKB-KW"/>
</dbReference>
<dbReference type="Proteomes" id="UP000255515">
    <property type="component" value="Unassembled WGS sequence"/>
</dbReference>
<dbReference type="PROSITE" id="PS51935">
    <property type="entry name" value="NLPC_P60"/>
    <property type="match status" value="1"/>
</dbReference>
<dbReference type="GO" id="GO:0006508">
    <property type="term" value="P:proteolysis"/>
    <property type="evidence" value="ECO:0007669"/>
    <property type="project" value="UniProtKB-KW"/>
</dbReference>
<feature type="domain" description="NlpC/P60" evidence="5">
    <location>
        <begin position="52"/>
        <end position="179"/>
    </location>
</feature>
<keyword evidence="4" id="KW-0788">Thiol protease</keyword>
<evidence type="ECO:0000256" key="2">
    <source>
        <dbReference type="ARBA" id="ARBA00022670"/>
    </source>
</evidence>
<dbReference type="EMBL" id="UFTJ01000003">
    <property type="protein sequence ID" value="SUV52714.1"/>
    <property type="molecule type" value="Genomic_DNA"/>
</dbReference>
<proteinExistence type="inferred from homology"/>
<organism evidence="6 7">
    <name type="scientific">Bergeyella zoohelcum</name>
    <dbReference type="NCBI Taxonomy" id="1015"/>
    <lineage>
        <taxon>Bacteria</taxon>
        <taxon>Pseudomonadati</taxon>
        <taxon>Bacteroidota</taxon>
        <taxon>Flavobacteriia</taxon>
        <taxon>Flavobacteriales</taxon>
        <taxon>Weeksellaceae</taxon>
        <taxon>Bergeyella</taxon>
    </lineage>
</organism>
<dbReference type="InterPro" id="IPR051202">
    <property type="entry name" value="Peptidase_C40"/>
</dbReference>
<dbReference type="RefSeq" id="WP_002688162.1">
    <property type="nucleotide sequence ID" value="NZ_UFTJ01000003.1"/>
</dbReference>
<dbReference type="InterPro" id="IPR038765">
    <property type="entry name" value="Papain-like_cys_pep_sf"/>
</dbReference>
<reference evidence="6 7" key="1">
    <citation type="submission" date="2018-06" db="EMBL/GenBank/DDBJ databases">
        <authorList>
            <consortium name="Pathogen Informatics"/>
            <person name="Doyle S."/>
        </authorList>
    </citation>
    <scope>NUCLEOTIDE SEQUENCE [LARGE SCALE GENOMIC DNA]</scope>
    <source>
        <strain evidence="6 7">NCTC11661</strain>
    </source>
</reference>
<dbReference type="InterPro" id="IPR000064">
    <property type="entry name" value="NLP_P60_dom"/>
</dbReference>
<dbReference type="PROSITE" id="PS51257">
    <property type="entry name" value="PROKAR_LIPOPROTEIN"/>
    <property type="match status" value="1"/>
</dbReference>
<evidence type="ECO:0000256" key="4">
    <source>
        <dbReference type="ARBA" id="ARBA00022807"/>
    </source>
</evidence>
<dbReference type="SUPFAM" id="SSF54001">
    <property type="entry name" value="Cysteine proteinases"/>
    <property type="match status" value="1"/>
</dbReference>
<evidence type="ECO:0000313" key="7">
    <source>
        <dbReference type="Proteomes" id="UP000255515"/>
    </source>
</evidence>